<feature type="compositionally biased region" description="Polar residues" evidence="1">
    <location>
        <begin position="1"/>
        <end position="15"/>
    </location>
</feature>
<evidence type="ECO:0000256" key="1">
    <source>
        <dbReference type="SAM" id="MobiDB-lite"/>
    </source>
</evidence>
<sequence length="73" mass="7723">MSTGILQPGWISSASDPREGERTRVLLPPDASSRDTALDQQSTVGDEISFCGSDLDLQKSAAECDPSVIVSDL</sequence>
<reference evidence="2 3" key="1">
    <citation type="journal article" date="2020" name="Phytopathology">
        <title>Genome Sequence Resources of Colletotrichum truncatum, C. plurivorum, C. musicola, and C. sojae: Four Species Pathogenic to Soybean (Glycine max).</title>
        <authorList>
            <person name="Rogerio F."/>
            <person name="Boufleur T.R."/>
            <person name="Ciampi-Guillardi M."/>
            <person name="Sukno S.A."/>
            <person name="Thon M.R."/>
            <person name="Massola Junior N.S."/>
            <person name="Baroncelli R."/>
        </authorList>
    </citation>
    <scope>NUCLEOTIDE SEQUENCE [LARGE SCALE GENOMIC DNA]</scope>
    <source>
        <strain evidence="2 3">LFN0009</strain>
    </source>
</reference>
<organism evidence="2 3">
    <name type="scientific">Colletotrichum sojae</name>
    <dbReference type="NCBI Taxonomy" id="2175907"/>
    <lineage>
        <taxon>Eukaryota</taxon>
        <taxon>Fungi</taxon>
        <taxon>Dikarya</taxon>
        <taxon>Ascomycota</taxon>
        <taxon>Pezizomycotina</taxon>
        <taxon>Sordariomycetes</taxon>
        <taxon>Hypocreomycetidae</taxon>
        <taxon>Glomerellales</taxon>
        <taxon>Glomerellaceae</taxon>
        <taxon>Colletotrichum</taxon>
        <taxon>Colletotrichum orchidearum species complex</taxon>
    </lineage>
</organism>
<dbReference type="Proteomes" id="UP000652219">
    <property type="component" value="Unassembled WGS sequence"/>
</dbReference>
<name>A0A8H6N5Q2_9PEZI</name>
<feature type="region of interest" description="Disordered" evidence="1">
    <location>
        <begin position="1"/>
        <end position="42"/>
    </location>
</feature>
<evidence type="ECO:0000313" key="3">
    <source>
        <dbReference type="Proteomes" id="UP000652219"/>
    </source>
</evidence>
<comment type="caution">
    <text evidence="2">The sequence shown here is derived from an EMBL/GenBank/DDBJ whole genome shotgun (WGS) entry which is preliminary data.</text>
</comment>
<keyword evidence="3" id="KW-1185">Reference proteome</keyword>
<protein>
    <submittedName>
        <fullName evidence="2">Uncharacterized protein</fullName>
    </submittedName>
</protein>
<proteinExistence type="predicted"/>
<dbReference type="AlphaFoldDB" id="A0A8H6N5Q2"/>
<evidence type="ECO:0000313" key="2">
    <source>
        <dbReference type="EMBL" id="KAF6820475.1"/>
    </source>
</evidence>
<accession>A0A8H6N5Q2</accession>
<dbReference type="EMBL" id="WIGN01000005">
    <property type="protein sequence ID" value="KAF6820475.1"/>
    <property type="molecule type" value="Genomic_DNA"/>
</dbReference>
<gene>
    <name evidence="2" type="ORF">CSOJ01_00731</name>
</gene>